<protein>
    <submittedName>
        <fullName evidence="1">Uncharacterized protein</fullName>
    </submittedName>
</protein>
<organism evidence="1 2">
    <name type="scientific">Agrobacterium rubi TR3 = NBRC 13261</name>
    <dbReference type="NCBI Taxonomy" id="1368415"/>
    <lineage>
        <taxon>Bacteria</taxon>
        <taxon>Pseudomonadati</taxon>
        <taxon>Pseudomonadota</taxon>
        <taxon>Alphaproteobacteria</taxon>
        <taxon>Hyphomicrobiales</taxon>
        <taxon>Rhizobiaceae</taxon>
        <taxon>Rhizobium/Agrobacterium group</taxon>
        <taxon>Agrobacterium</taxon>
    </lineage>
</organism>
<comment type="caution">
    <text evidence="1">The sequence shown here is derived from an EMBL/GenBank/DDBJ whole genome shotgun (WGS) entry which is preliminary data.</text>
</comment>
<dbReference type="Proteomes" id="UP000028701">
    <property type="component" value="Unassembled WGS sequence"/>
</dbReference>
<accession>A0A081CTQ9</accession>
<gene>
    <name evidence="1" type="ORF">RRU01S_07_05840</name>
</gene>
<evidence type="ECO:0000313" key="1">
    <source>
        <dbReference type="EMBL" id="GAK70055.1"/>
    </source>
</evidence>
<dbReference type="AlphaFoldDB" id="A0A081CTQ9"/>
<sequence>MVMRGFQWDYTRNLMAPIWFHLSRMKNAPVNTGVAGGGDALTYVRCETFFPRAS</sequence>
<name>A0A081CTQ9_9HYPH</name>
<proteinExistence type="predicted"/>
<evidence type="ECO:0000313" key="2">
    <source>
        <dbReference type="Proteomes" id="UP000028701"/>
    </source>
</evidence>
<reference evidence="1 2" key="1">
    <citation type="submission" date="2014-08" db="EMBL/GenBank/DDBJ databases">
        <title>Whole genome shotgun sequence of Rhizobium rubi NBRC 13261.</title>
        <authorList>
            <person name="Katano-Makiyama Y."/>
            <person name="Hosoyama A."/>
            <person name="Hashimoto M."/>
            <person name="Hosoyama Y."/>
            <person name="Noguchi M."/>
            <person name="Tsuchikane K."/>
            <person name="Uohara A."/>
            <person name="Ohji S."/>
            <person name="Ichikawa N."/>
            <person name="Kimura A."/>
            <person name="Yamazoe A."/>
            <person name="Fujita N."/>
        </authorList>
    </citation>
    <scope>NUCLEOTIDE SEQUENCE [LARGE SCALE GENOMIC DNA]</scope>
    <source>
        <strain evidence="1 2">NBRC 13261</strain>
    </source>
</reference>
<dbReference type="EMBL" id="BBJU01000007">
    <property type="protein sequence ID" value="GAK70055.1"/>
    <property type="molecule type" value="Genomic_DNA"/>
</dbReference>